<dbReference type="AlphaFoldDB" id="B0E0X5"/>
<dbReference type="GeneID" id="6085487"/>
<dbReference type="InParanoid" id="B0E0X5"/>
<proteinExistence type="predicted"/>
<organism evidence="2">
    <name type="scientific">Laccaria bicolor (strain S238N-H82 / ATCC MYA-4686)</name>
    <name type="common">Bicoloured deceiver</name>
    <name type="synonym">Laccaria laccata var. bicolor</name>
    <dbReference type="NCBI Taxonomy" id="486041"/>
    <lineage>
        <taxon>Eukaryota</taxon>
        <taxon>Fungi</taxon>
        <taxon>Dikarya</taxon>
        <taxon>Basidiomycota</taxon>
        <taxon>Agaricomycotina</taxon>
        <taxon>Agaricomycetes</taxon>
        <taxon>Agaricomycetidae</taxon>
        <taxon>Agaricales</taxon>
        <taxon>Agaricineae</taxon>
        <taxon>Hydnangiaceae</taxon>
        <taxon>Laccaria</taxon>
    </lineage>
</organism>
<evidence type="ECO:0000313" key="1">
    <source>
        <dbReference type="EMBL" id="EDQ99520.1"/>
    </source>
</evidence>
<dbReference type="Proteomes" id="UP000001194">
    <property type="component" value="Unassembled WGS sequence"/>
</dbReference>
<gene>
    <name evidence="1" type="ORF">LACBIDRAFT_316422</name>
</gene>
<dbReference type="KEGG" id="lbc:LACBIDRAFT_316422"/>
<reference evidence="1 2" key="1">
    <citation type="journal article" date="2008" name="Nature">
        <title>The genome of Laccaria bicolor provides insights into mycorrhizal symbiosis.</title>
        <authorList>
            <person name="Martin F."/>
            <person name="Aerts A."/>
            <person name="Ahren D."/>
            <person name="Brun A."/>
            <person name="Danchin E.G.J."/>
            <person name="Duchaussoy F."/>
            <person name="Gibon J."/>
            <person name="Kohler A."/>
            <person name="Lindquist E."/>
            <person name="Pereda V."/>
            <person name="Salamov A."/>
            <person name="Shapiro H.J."/>
            <person name="Wuyts J."/>
            <person name="Blaudez D."/>
            <person name="Buee M."/>
            <person name="Brokstein P."/>
            <person name="Canbaeck B."/>
            <person name="Cohen D."/>
            <person name="Courty P.E."/>
            <person name="Coutinho P.M."/>
            <person name="Delaruelle C."/>
            <person name="Detter J.C."/>
            <person name="Deveau A."/>
            <person name="DiFazio S."/>
            <person name="Duplessis S."/>
            <person name="Fraissinet-Tachet L."/>
            <person name="Lucic E."/>
            <person name="Frey-Klett P."/>
            <person name="Fourrey C."/>
            <person name="Feussner I."/>
            <person name="Gay G."/>
            <person name="Grimwood J."/>
            <person name="Hoegger P.J."/>
            <person name="Jain P."/>
            <person name="Kilaru S."/>
            <person name="Labbe J."/>
            <person name="Lin Y.C."/>
            <person name="Legue V."/>
            <person name="Le Tacon F."/>
            <person name="Marmeisse R."/>
            <person name="Melayah D."/>
            <person name="Montanini B."/>
            <person name="Muratet M."/>
            <person name="Nehls U."/>
            <person name="Niculita-Hirzel H."/>
            <person name="Oudot-Le Secq M.P."/>
            <person name="Peter M."/>
            <person name="Quesneville H."/>
            <person name="Rajashekar B."/>
            <person name="Reich M."/>
            <person name="Rouhier N."/>
            <person name="Schmutz J."/>
            <person name="Yin T."/>
            <person name="Chalot M."/>
            <person name="Henrissat B."/>
            <person name="Kuees U."/>
            <person name="Lucas S."/>
            <person name="Van de Peer Y."/>
            <person name="Podila G.K."/>
            <person name="Polle A."/>
            <person name="Pukkila P.J."/>
            <person name="Richardson P.M."/>
            <person name="Rouze P."/>
            <person name="Sanders I.R."/>
            <person name="Stajich J.E."/>
            <person name="Tunlid A."/>
            <person name="Tuskan G."/>
            <person name="Grigoriev I.V."/>
        </authorList>
    </citation>
    <scope>NUCLEOTIDE SEQUENCE [LARGE SCALE GENOMIC DNA]</scope>
    <source>
        <strain evidence="2">S238N-H82 / ATCC MYA-4686</strain>
    </source>
</reference>
<name>B0E0X5_LACBS</name>
<dbReference type="HOGENOM" id="CLU_2558680_0_0_1"/>
<protein>
    <submittedName>
        <fullName evidence="1">Predicted protein</fullName>
    </submittedName>
</protein>
<dbReference type="EMBL" id="DS547163">
    <property type="protein sequence ID" value="EDQ99520.1"/>
    <property type="molecule type" value="Genomic_DNA"/>
</dbReference>
<accession>B0E0X5</accession>
<evidence type="ECO:0000313" key="2">
    <source>
        <dbReference type="Proteomes" id="UP000001194"/>
    </source>
</evidence>
<sequence>MFYKLTRRRCTRRDTFHLHYLSLVQLLMLGFRPANDLPFDSGNRVPRCGGSSIYEESAKVEERCDDRCFLGSRRGFPYPFPW</sequence>
<dbReference type="RefSeq" id="XP_001889869.1">
    <property type="nucleotide sequence ID" value="XM_001889834.1"/>
</dbReference>
<keyword evidence="2" id="KW-1185">Reference proteome</keyword>